<dbReference type="Gene3D" id="3.40.50.300">
    <property type="entry name" value="P-loop containing nucleotide triphosphate hydrolases"/>
    <property type="match status" value="1"/>
</dbReference>
<sequence length="1044" mass="112315">MLGPFELRDRSHHPVDLGGHRVAALVARLALAPGTLVSTDTLVADLWDGSSARGGANAVQRLVSRARQALREHGVDDLAIVSRRGGYLLRVDPGEVDAVAFERAAAEGRRLLREAADERAADTLRRCLDLWRGPALVEFTAVDFARAAADRLAELRTAAAEDLFEAGLRLGRAAELLPELTALHADHPLRERTAGLLMLALRDCGRRAEALAVHERLRSALAEEFGVDPSPWVSGIHLELLRDDTARPAARRAPTAPAARPPSGLTRFVGREEELAELDRALTRSRLVTLFGPGGAGKTRLAAEYALRSERAGRPVRFVELSSPPGDADLAETVAAALGVSRPPLTEPPSAGWDRLDQLAAALSEERTLLVLDNCEHLVDEVAVFVHRLLDRCPGLAVLATSREPLALPGEALCPLGPLPVPASPDDAAESASVQLFRDRAGLVRPGFTVDADTVRAVVEICRRLDGLPLAIELAAARMRTMTVQQVADRLDDRFRLLSGSRASTARHRTLRAVLDWSWHLLEDAERALARRLSVMVGDATAESAARVCAGADLPPEDVLYLLSSLAEKSLVRVVERPPGEARYRMLETTRAYCRERLVEAGELAATENACTAYFLELAERAAEGLRGADQPRALALLDAEHDNLVRSLGRAVDADDTATAVRFCLALTWYWVMRGRYAEADRWFGALAALGDRVPPDARAVFATTHMVIPVPLDADRARRTAEAAALAEATDAVAEHPVMAVVEPKCWLLVGDYARLTARAERARRHPDPWVNAAGEASLALAAEASGDVGAAERHVSAALEGFRALGDRWMYGQLIGQWSEFRSLGGRNREAVRGLEEALEAVRQVGSADDLTPLLIRLGSERLRSGLLDEAERSFTEALAATRSPAPEYRIMVLVGRVELALARGRPDEARALLDEALVLLDDAVFGVLPLRVEVARRTAALEVDRGAVAAAGEAAATAARLAAESGDMALRAKAAETAAEVALAEGAPERAARLLGEAARLRGVPDDGSPRVRSLTASLRAALGDDGYLRNYRAGRRGAD</sequence>
<dbReference type="PRINTS" id="PR00364">
    <property type="entry name" value="DISEASERSIST"/>
</dbReference>
<dbReference type="InterPro" id="IPR005158">
    <property type="entry name" value="BTAD"/>
</dbReference>
<dbReference type="Proteomes" id="UP000832041">
    <property type="component" value="Chromosome"/>
</dbReference>
<evidence type="ECO:0000256" key="3">
    <source>
        <dbReference type="PROSITE-ProRule" id="PRU01091"/>
    </source>
</evidence>
<comment type="similarity">
    <text evidence="1">Belongs to the AfsR/DnrI/RedD regulatory family.</text>
</comment>
<dbReference type="InterPro" id="IPR027417">
    <property type="entry name" value="P-loop_NTPase"/>
</dbReference>
<dbReference type="SUPFAM" id="SSF46894">
    <property type="entry name" value="C-terminal effector domain of the bipartite response regulators"/>
    <property type="match status" value="1"/>
</dbReference>
<dbReference type="SMART" id="SM00862">
    <property type="entry name" value="Trans_reg_C"/>
    <property type="match status" value="1"/>
</dbReference>
<dbReference type="Pfam" id="PF25872">
    <property type="entry name" value="HTH_77"/>
    <property type="match status" value="1"/>
</dbReference>
<dbReference type="InterPro" id="IPR049945">
    <property type="entry name" value="AAA_22"/>
</dbReference>
<evidence type="ECO:0000313" key="5">
    <source>
        <dbReference type="EMBL" id="UPT23543.1"/>
    </source>
</evidence>
<dbReference type="SUPFAM" id="SSF52540">
    <property type="entry name" value="P-loop containing nucleoside triphosphate hydrolases"/>
    <property type="match status" value="1"/>
</dbReference>
<dbReference type="InterPro" id="IPR058852">
    <property type="entry name" value="HTH_77"/>
</dbReference>
<dbReference type="SUPFAM" id="SSF48452">
    <property type="entry name" value="TPR-like"/>
    <property type="match status" value="2"/>
</dbReference>
<dbReference type="PANTHER" id="PTHR47691">
    <property type="entry name" value="REGULATOR-RELATED"/>
    <property type="match status" value="1"/>
</dbReference>
<dbReference type="CDD" id="cd15831">
    <property type="entry name" value="BTAD"/>
    <property type="match status" value="1"/>
</dbReference>
<dbReference type="InterPro" id="IPR011990">
    <property type="entry name" value="TPR-like_helical_dom_sf"/>
</dbReference>
<organism evidence="5 6">
    <name type="scientific">Thermobifida alba</name>
    <name type="common">Thermomonospora alba</name>
    <dbReference type="NCBI Taxonomy" id="53522"/>
    <lineage>
        <taxon>Bacteria</taxon>
        <taxon>Bacillati</taxon>
        <taxon>Actinomycetota</taxon>
        <taxon>Actinomycetes</taxon>
        <taxon>Streptosporangiales</taxon>
        <taxon>Nocardiopsidaceae</taxon>
        <taxon>Thermobifida</taxon>
    </lineage>
</organism>
<accession>A0ABY4LAS6</accession>
<dbReference type="InterPro" id="IPR016032">
    <property type="entry name" value="Sig_transdc_resp-reg_C-effctor"/>
</dbReference>
<dbReference type="EMBL" id="CP051627">
    <property type="protein sequence ID" value="UPT23543.1"/>
    <property type="molecule type" value="Genomic_DNA"/>
</dbReference>
<dbReference type="Pfam" id="PF03704">
    <property type="entry name" value="BTAD"/>
    <property type="match status" value="1"/>
</dbReference>
<evidence type="ECO:0000259" key="4">
    <source>
        <dbReference type="PROSITE" id="PS51755"/>
    </source>
</evidence>
<feature type="DNA-binding region" description="OmpR/PhoB-type" evidence="3">
    <location>
        <begin position="1"/>
        <end position="91"/>
    </location>
</feature>
<dbReference type="Pfam" id="PF13401">
    <property type="entry name" value="AAA_22"/>
    <property type="match status" value="1"/>
</dbReference>
<evidence type="ECO:0000256" key="2">
    <source>
        <dbReference type="ARBA" id="ARBA00023125"/>
    </source>
</evidence>
<dbReference type="SMART" id="SM01043">
    <property type="entry name" value="BTAD"/>
    <property type="match status" value="1"/>
</dbReference>
<keyword evidence="6" id="KW-1185">Reference proteome</keyword>
<keyword evidence="2 3" id="KW-0238">DNA-binding</keyword>
<dbReference type="InterPro" id="IPR001867">
    <property type="entry name" value="OmpR/PhoB-type_DNA-bd"/>
</dbReference>
<name>A0ABY4LAS6_THEAE</name>
<dbReference type="PANTHER" id="PTHR47691:SF3">
    <property type="entry name" value="HTH-TYPE TRANSCRIPTIONAL REGULATOR RV0890C-RELATED"/>
    <property type="match status" value="1"/>
</dbReference>
<evidence type="ECO:0000313" key="6">
    <source>
        <dbReference type="Proteomes" id="UP000832041"/>
    </source>
</evidence>
<evidence type="ECO:0000256" key="1">
    <source>
        <dbReference type="ARBA" id="ARBA00005820"/>
    </source>
</evidence>
<reference evidence="5 6" key="1">
    <citation type="submission" date="2020-04" db="EMBL/GenBank/DDBJ databases">
        <title>Thermobifida alba genome sequencing and assembly.</title>
        <authorList>
            <person name="Luzics S."/>
            <person name="Horvath B."/>
            <person name="Nagy I."/>
            <person name="Toth A."/>
            <person name="Nagy I."/>
            <person name="Kukolya J."/>
        </authorList>
    </citation>
    <scope>NUCLEOTIDE SEQUENCE [LARGE SCALE GENOMIC DNA]</scope>
    <source>
        <strain evidence="5 6">DSM 43795</strain>
    </source>
</reference>
<protein>
    <submittedName>
        <fullName evidence="5">AAA family ATPase</fullName>
    </submittedName>
</protein>
<dbReference type="Gene3D" id="1.25.40.10">
    <property type="entry name" value="Tetratricopeptide repeat domain"/>
    <property type="match status" value="2"/>
</dbReference>
<feature type="domain" description="OmpR/PhoB-type" evidence="4">
    <location>
        <begin position="1"/>
        <end position="91"/>
    </location>
</feature>
<dbReference type="InterPro" id="IPR036388">
    <property type="entry name" value="WH-like_DNA-bd_sf"/>
</dbReference>
<proteinExistence type="inferred from homology"/>
<gene>
    <name evidence="5" type="ORF">FOF52_15120</name>
</gene>
<dbReference type="PROSITE" id="PS51755">
    <property type="entry name" value="OMPR_PHOB"/>
    <property type="match status" value="1"/>
</dbReference>
<dbReference type="Gene3D" id="1.10.10.10">
    <property type="entry name" value="Winged helix-like DNA-binding domain superfamily/Winged helix DNA-binding domain"/>
    <property type="match status" value="1"/>
</dbReference>